<dbReference type="SUPFAM" id="SSF53850">
    <property type="entry name" value="Periplasmic binding protein-like II"/>
    <property type="match status" value="1"/>
</dbReference>
<dbReference type="GO" id="GO:0005737">
    <property type="term" value="C:cytoplasm"/>
    <property type="evidence" value="ECO:0007669"/>
    <property type="project" value="TreeGrafter"/>
</dbReference>
<accession>A0A563VX59</accession>
<dbReference type="SUPFAM" id="SSF55021">
    <property type="entry name" value="ACT-like"/>
    <property type="match status" value="1"/>
</dbReference>
<dbReference type="PANTHER" id="PTHR21022:SF19">
    <property type="entry name" value="PREPHENATE DEHYDRATASE-RELATED"/>
    <property type="match status" value="1"/>
</dbReference>
<protein>
    <recommendedName>
        <fullName evidence="3">Prephenate dehydratase</fullName>
        <ecNumber evidence="2">4.2.1.51</ecNumber>
    </recommendedName>
</protein>
<dbReference type="EMBL" id="CAACVJ010000330">
    <property type="protein sequence ID" value="VEP16001.1"/>
    <property type="molecule type" value="Genomic_DNA"/>
</dbReference>
<evidence type="ECO:0000256" key="7">
    <source>
        <dbReference type="ARBA" id="ARBA00023239"/>
    </source>
</evidence>
<feature type="domain" description="Prephenate dehydratase" evidence="10">
    <location>
        <begin position="4"/>
        <end position="187"/>
    </location>
</feature>
<dbReference type="InterPro" id="IPR008242">
    <property type="entry name" value="Chor_mutase/pphenate_deHydtase"/>
</dbReference>
<dbReference type="PROSITE" id="PS00857">
    <property type="entry name" value="PREPHENATE_DEHYDR_1"/>
    <property type="match status" value="1"/>
</dbReference>
<keyword evidence="13" id="KW-1185">Reference proteome</keyword>
<dbReference type="CDD" id="cd13630">
    <property type="entry name" value="PBP2_PDT_1"/>
    <property type="match status" value="1"/>
</dbReference>
<feature type="domain" description="ACT" evidence="11">
    <location>
        <begin position="199"/>
        <end position="276"/>
    </location>
</feature>
<dbReference type="InterPro" id="IPR045865">
    <property type="entry name" value="ACT-like_dom_sf"/>
</dbReference>
<dbReference type="GO" id="GO:0009094">
    <property type="term" value="P:L-phenylalanine biosynthetic process"/>
    <property type="evidence" value="ECO:0007669"/>
    <property type="project" value="UniProtKB-UniPathway"/>
</dbReference>
<evidence type="ECO:0000256" key="8">
    <source>
        <dbReference type="ARBA" id="ARBA00047848"/>
    </source>
</evidence>
<dbReference type="InterPro" id="IPR002912">
    <property type="entry name" value="ACT_dom"/>
</dbReference>
<dbReference type="Gene3D" id="3.40.190.10">
    <property type="entry name" value="Periplasmic binding protein-like II"/>
    <property type="match status" value="2"/>
</dbReference>
<dbReference type="RefSeq" id="WP_144874847.1">
    <property type="nucleotide sequence ID" value="NZ_LR214132.1"/>
</dbReference>
<dbReference type="PROSITE" id="PS51171">
    <property type="entry name" value="PREPHENATE_DEHYDR_3"/>
    <property type="match status" value="1"/>
</dbReference>
<evidence type="ECO:0000256" key="2">
    <source>
        <dbReference type="ARBA" id="ARBA00013147"/>
    </source>
</evidence>
<dbReference type="OrthoDB" id="9802281at2"/>
<dbReference type="PANTHER" id="PTHR21022">
    <property type="entry name" value="PREPHENATE DEHYDRATASE P PROTEIN"/>
    <property type="match status" value="1"/>
</dbReference>
<dbReference type="EC" id="4.2.1.51" evidence="2"/>
<reference evidence="12 13" key="1">
    <citation type="submission" date="2019-01" db="EMBL/GenBank/DDBJ databases">
        <authorList>
            <person name="Brito A."/>
        </authorList>
    </citation>
    <scope>NUCLEOTIDE SEQUENCE [LARGE SCALE GENOMIC DNA]</scope>
    <source>
        <strain evidence="12">1</strain>
    </source>
</reference>
<dbReference type="Gene3D" id="3.30.70.260">
    <property type="match status" value="1"/>
</dbReference>
<comment type="catalytic activity">
    <reaction evidence="8">
        <text>prephenate + H(+) = 3-phenylpyruvate + CO2 + H2O</text>
        <dbReference type="Rhea" id="RHEA:21648"/>
        <dbReference type="ChEBI" id="CHEBI:15377"/>
        <dbReference type="ChEBI" id="CHEBI:15378"/>
        <dbReference type="ChEBI" id="CHEBI:16526"/>
        <dbReference type="ChEBI" id="CHEBI:18005"/>
        <dbReference type="ChEBI" id="CHEBI:29934"/>
        <dbReference type="EC" id="4.2.1.51"/>
    </reaction>
</comment>
<evidence type="ECO:0000256" key="1">
    <source>
        <dbReference type="ARBA" id="ARBA00004741"/>
    </source>
</evidence>
<evidence type="ECO:0000259" key="11">
    <source>
        <dbReference type="PROSITE" id="PS51671"/>
    </source>
</evidence>
<dbReference type="UniPathway" id="UPA00121">
    <property type="reaction ID" value="UER00345"/>
</dbReference>
<dbReference type="InterPro" id="IPR018528">
    <property type="entry name" value="Preph_deHydtase_CS"/>
</dbReference>
<dbReference type="Pfam" id="PF00800">
    <property type="entry name" value="PDT"/>
    <property type="match status" value="1"/>
</dbReference>
<keyword evidence="7 12" id="KW-0456">Lyase</keyword>
<dbReference type="InterPro" id="IPR001086">
    <property type="entry name" value="Preph_deHydtase"/>
</dbReference>
<gene>
    <name evidence="12" type="primary">pheA</name>
    <name evidence="12" type="ORF">H1P_3960006</name>
</gene>
<dbReference type="GO" id="GO:0004664">
    <property type="term" value="F:prephenate dehydratase activity"/>
    <property type="evidence" value="ECO:0007669"/>
    <property type="project" value="UniProtKB-EC"/>
</dbReference>
<keyword evidence="5" id="KW-0057">Aromatic amino acid biosynthesis</keyword>
<name>A0A563VX59_9CYAN</name>
<keyword evidence="4" id="KW-0028">Amino-acid biosynthesis</keyword>
<dbReference type="AlphaFoldDB" id="A0A563VX59"/>
<evidence type="ECO:0000256" key="4">
    <source>
        <dbReference type="ARBA" id="ARBA00022605"/>
    </source>
</evidence>
<keyword evidence="6" id="KW-0584">Phenylalanine biosynthesis</keyword>
<evidence type="ECO:0000256" key="9">
    <source>
        <dbReference type="PIRSR" id="PIRSR001500-2"/>
    </source>
</evidence>
<proteinExistence type="predicted"/>
<evidence type="ECO:0000313" key="13">
    <source>
        <dbReference type="Proteomes" id="UP000320055"/>
    </source>
</evidence>
<evidence type="ECO:0000256" key="6">
    <source>
        <dbReference type="ARBA" id="ARBA00023222"/>
    </source>
</evidence>
<evidence type="ECO:0000259" key="10">
    <source>
        <dbReference type="PROSITE" id="PS51171"/>
    </source>
</evidence>
<dbReference type="Pfam" id="PF01842">
    <property type="entry name" value="ACT"/>
    <property type="match status" value="1"/>
</dbReference>
<comment type="pathway">
    <text evidence="1">Amino-acid biosynthesis; L-phenylalanine biosynthesis; phenylpyruvate from prephenate: step 1/1.</text>
</comment>
<dbReference type="FunFam" id="3.40.190.10:FF:000034">
    <property type="entry name" value="Chorismate mutase/prephenate dehydratase"/>
    <property type="match status" value="1"/>
</dbReference>
<feature type="site" description="Essential for prephenate dehydratase activity" evidence="9">
    <location>
        <position position="180"/>
    </location>
</feature>
<evidence type="ECO:0000256" key="5">
    <source>
        <dbReference type="ARBA" id="ARBA00023141"/>
    </source>
</evidence>
<sequence length="281" mass="31021">MAISLAHLGPVGTYSESAASAYGEWLETNQQQKFILCPQPSIALALSAVAQKKVNYAVVPVENSIEGTVNITLDTLWQKKDLKILRGLTIPIVHSLLSYNEDLANIKTVYSHPQALGQCQEWLANNLPQVQLIAANSTTEALKLLKEDPTACAISSARAAEIYHVPILYSGINDRPDNCTRFLVIGFETNKFGSHISLAFGLEKSNVPGVLVKPLQIFAEREINLCKIESRPTKRSLGEYIFFIELEGSLQEPKIQEALAELKQYTEVLSIFGNYDSISVE</sequence>
<evidence type="ECO:0000313" key="12">
    <source>
        <dbReference type="EMBL" id="VEP16001.1"/>
    </source>
</evidence>
<dbReference type="CDD" id="cd04905">
    <property type="entry name" value="ACT_CM-PDT"/>
    <property type="match status" value="1"/>
</dbReference>
<organism evidence="12 13">
    <name type="scientific">Hyella patelloides LEGE 07179</name>
    <dbReference type="NCBI Taxonomy" id="945734"/>
    <lineage>
        <taxon>Bacteria</taxon>
        <taxon>Bacillati</taxon>
        <taxon>Cyanobacteriota</taxon>
        <taxon>Cyanophyceae</taxon>
        <taxon>Pleurocapsales</taxon>
        <taxon>Hyellaceae</taxon>
        <taxon>Hyella</taxon>
    </lineage>
</organism>
<evidence type="ECO:0000256" key="3">
    <source>
        <dbReference type="ARBA" id="ARBA00021872"/>
    </source>
</evidence>
<dbReference type="NCBIfam" id="NF008865">
    <property type="entry name" value="PRK11898.1"/>
    <property type="match status" value="1"/>
</dbReference>
<dbReference type="Proteomes" id="UP000320055">
    <property type="component" value="Unassembled WGS sequence"/>
</dbReference>
<dbReference type="PIRSF" id="PIRSF001500">
    <property type="entry name" value="Chor_mut_pdt_Ppr"/>
    <property type="match status" value="1"/>
</dbReference>
<dbReference type="PROSITE" id="PS51671">
    <property type="entry name" value="ACT"/>
    <property type="match status" value="1"/>
</dbReference>